<accession>A0A939SPD1</accession>
<organism evidence="1 2">
    <name type="scientific">Providencia rettgeri</name>
    <dbReference type="NCBI Taxonomy" id="587"/>
    <lineage>
        <taxon>Bacteria</taxon>
        <taxon>Pseudomonadati</taxon>
        <taxon>Pseudomonadota</taxon>
        <taxon>Gammaproteobacteria</taxon>
        <taxon>Enterobacterales</taxon>
        <taxon>Morganellaceae</taxon>
        <taxon>Providencia</taxon>
    </lineage>
</organism>
<dbReference type="AlphaFoldDB" id="A0A939SPD1"/>
<evidence type="ECO:0000313" key="2">
    <source>
        <dbReference type="Proteomes" id="UP000664477"/>
    </source>
</evidence>
<name>A0A939SPD1_PRORE</name>
<sequence length="107" mass="12380">MAPLDNLNLAIDAMSKSIDICVDSTSKNDVNTLATVSELMAKEMMKWSCMLPLFMNLKERLIIYHPTKTMVRNKRTLQIQNLMLIEVYLFDGHNNQRGDDYDHKETT</sequence>
<dbReference type="EMBL" id="JAGETQ010000090">
    <property type="protein sequence ID" value="MBO1916392.1"/>
    <property type="molecule type" value="Genomic_DNA"/>
</dbReference>
<reference evidence="1" key="1">
    <citation type="submission" date="2021-03" db="EMBL/GenBank/DDBJ databases">
        <title>Molecular epidemiology and mechanisms of colistin and carbapenem resistance in Enterobacteriaceae from clinical isolates, the environment and porcine samples in Pretoria, South Africa.</title>
        <authorList>
            <person name="Bogoshi D."/>
            <person name="Mbelle N.M."/>
            <person name="Naidoo V."/>
            <person name="Osei Sekyere J."/>
        </authorList>
    </citation>
    <scope>NUCLEOTIDE SEQUENCE</scope>
    <source>
        <strain evidence="1">C052</strain>
    </source>
</reference>
<evidence type="ECO:0000313" key="1">
    <source>
        <dbReference type="EMBL" id="MBO1916392.1"/>
    </source>
</evidence>
<proteinExistence type="predicted"/>
<gene>
    <name evidence="1" type="ORF">J4727_14285</name>
</gene>
<comment type="caution">
    <text evidence="1">The sequence shown here is derived from an EMBL/GenBank/DDBJ whole genome shotgun (WGS) entry which is preliminary data.</text>
</comment>
<protein>
    <submittedName>
        <fullName evidence="1">Uncharacterized protein</fullName>
    </submittedName>
</protein>
<dbReference type="Proteomes" id="UP000664477">
    <property type="component" value="Unassembled WGS sequence"/>
</dbReference>